<organism evidence="2 3">
    <name type="scientific">Paraburkholderia pallida</name>
    <dbReference type="NCBI Taxonomy" id="2547399"/>
    <lineage>
        <taxon>Bacteria</taxon>
        <taxon>Pseudomonadati</taxon>
        <taxon>Pseudomonadota</taxon>
        <taxon>Betaproteobacteria</taxon>
        <taxon>Burkholderiales</taxon>
        <taxon>Burkholderiaceae</taxon>
        <taxon>Paraburkholderia</taxon>
    </lineage>
</organism>
<evidence type="ECO:0000313" key="2">
    <source>
        <dbReference type="EMBL" id="QBR00701.1"/>
    </source>
</evidence>
<dbReference type="KEGG" id="ppai:E1956_19015"/>
<reference evidence="2 3" key="1">
    <citation type="submission" date="2019-03" db="EMBL/GenBank/DDBJ databases">
        <title>Paraburkholderia sp. 7MH5, isolated from subtropical forest soil.</title>
        <authorList>
            <person name="Gao Z.-H."/>
            <person name="Qiu L.-H."/>
        </authorList>
    </citation>
    <scope>NUCLEOTIDE SEQUENCE [LARGE SCALE GENOMIC DNA]</scope>
    <source>
        <strain evidence="2 3">7MH5</strain>
    </source>
</reference>
<evidence type="ECO:0000313" key="3">
    <source>
        <dbReference type="Proteomes" id="UP000295727"/>
    </source>
</evidence>
<feature type="compositionally biased region" description="Basic and acidic residues" evidence="1">
    <location>
        <begin position="1"/>
        <end position="22"/>
    </location>
</feature>
<dbReference type="AlphaFoldDB" id="A0A4P7CWV6"/>
<name>A0A4P7CWV6_9BURK</name>
<proteinExistence type="predicted"/>
<dbReference type="EMBL" id="CP038149">
    <property type="protein sequence ID" value="QBR00701.1"/>
    <property type="molecule type" value="Genomic_DNA"/>
</dbReference>
<feature type="region of interest" description="Disordered" evidence="1">
    <location>
        <begin position="1"/>
        <end position="33"/>
    </location>
</feature>
<protein>
    <submittedName>
        <fullName evidence="2">Helix-turn-helix domain-containing protein</fullName>
    </submittedName>
</protein>
<sequence length="112" mass="12570">MDETRKGRQREIRQQDDAESKRPYRFRVGGGDQVRHGEPKLNDAAWLTKRLCHALRAGDSVTAAAMKWGFLHLGGFAQDYRFMFGERASDTVRRCRADQAKLSGTSSPSGIA</sequence>
<evidence type="ECO:0000256" key="1">
    <source>
        <dbReference type="SAM" id="MobiDB-lite"/>
    </source>
</evidence>
<keyword evidence="3" id="KW-1185">Reference proteome</keyword>
<dbReference type="Proteomes" id="UP000295727">
    <property type="component" value="Chromosome 2"/>
</dbReference>
<gene>
    <name evidence="2" type="ORF">E1956_19015</name>
</gene>
<accession>A0A4P7CWV6</accession>
<dbReference type="OrthoDB" id="185346at2"/>